<keyword evidence="1" id="KW-0808">Transferase</keyword>
<dbReference type="PANTHER" id="PTHR15067">
    <property type="entry name" value="E3 UBIQUITIN-PROTEIN LIGASE RNF8"/>
    <property type="match status" value="1"/>
</dbReference>
<feature type="region of interest" description="Disordered" evidence="7">
    <location>
        <begin position="1"/>
        <end position="114"/>
    </location>
</feature>
<evidence type="ECO:0000259" key="9">
    <source>
        <dbReference type="PROSITE" id="PS50089"/>
    </source>
</evidence>
<dbReference type="SMART" id="SM00240">
    <property type="entry name" value="FHA"/>
    <property type="match status" value="1"/>
</dbReference>
<dbReference type="Pfam" id="PF17123">
    <property type="entry name" value="zf-RING_11"/>
    <property type="match status" value="1"/>
</dbReference>
<dbReference type="InterPro" id="IPR001841">
    <property type="entry name" value="Znf_RING"/>
</dbReference>
<evidence type="ECO:0000259" key="8">
    <source>
        <dbReference type="PROSITE" id="PS50006"/>
    </source>
</evidence>
<dbReference type="SUPFAM" id="SSF49879">
    <property type="entry name" value="SMAD/FHA domain"/>
    <property type="match status" value="1"/>
</dbReference>
<dbReference type="PROSITE" id="PS50089">
    <property type="entry name" value="ZF_RING_2"/>
    <property type="match status" value="1"/>
</dbReference>
<feature type="domain" description="FHA" evidence="8">
    <location>
        <begin position="154"/>
        <end position="214"/>
    </location>
</feature>
<dbReference type="Gene3D" id="3.30.40.10">
    <property type="entry name" value="Zinc/RING finger domain, C3HC4 (zinc finger)"/>
    <property type="match status" value="1"/>
</dbReference>
<sequence>MSSAAESTPRRPRLTAAFRSYSNSRLSRSSNSNSNSNSSSSSSSTAVPASTSTSSLSPAAASIRSSLRPRSHTLATPAAPPVAVDQTPLSSSLPSGSSSSEDASSSSVGGSGAAAAAADEEPCIRMSPFIDHSSATPALYFEPIERKGRAGSVIRLGRYTDKKELPKLEASFAPVVFKSKVVSRTHAELWVENGQWYVKDVKSSSGTFLNRIRLSPACTASQAFPIKDGDILQLGMDFRGGSEEVYKCVKMRVEINRSWQKRINNFNVSAHSRLRSLTQDSKPAAGQQQECSICLVAVAPCQSLFVAPCSHVWHYKCIRPIIVKAYPQFLCPNCRAVCDLEADVDVPELATVEDEGEGEVVEEEEEEEEVLVSASEELGQTVKDASDEEEMEDAQSGSEDASGSVEGSGGPVEESIGQPKKLASDMEEVISRMNLNSVLTPANEAGPFVFDNMIVEESTNGSRV</sequence>
<name>A0ABR1EZ01_9ASCO</name>
<evidence type="ECO:0000256" key="6">
    <source>
        <dbReference type="PROSITE-ProRule" id="PRU00175"/>
    </source>
</evidence>
<evidence type="ECO:0000313" key="10">
    <source>
        <dbReference type="EMBL" id="KAK7202838.1"/>
    </source>
</evidence>
<evidence type="ECO:0000256" key="3">
    <source>
        <dbReference type="ARBA" id="ARBA00022771"/>
    </source>
</evidence>
<accession>A0ABR1EZ01</accession>
<protein>
    <recommendedName>
        <fullName evidence="12">SMAD/FHA domain-containing protein</fullName>
    </recommendedName>
</protein>
<dbReference type="InterPro" id="IPR013083">
    <property type="entry name" value="Znf_RING/FYVE/PHD"/>
</dbReference>
<evidence type="ECO:0000313" key="11">
    <source>
        <dbReference type="Proteomes" id="UP001498771"/>
    </source>
</evidence>
<proteinExistence type="predicted"/>
<dbReference type="SUPFAM" id="SSF57850">
    <property type="entry name" value="RING/U-box"/>
    <property type="match status" value="1"/>
</dbReference>
<evidence type="ECO:0000256" key="5">
    <source>
        <dbReference type="ARBA" id="ARBA00022833"/>
    </source>
</evidence>
<evidence type="ECO:0000256" key="1">
    <source>
        <dbReference type="ARBA" id="ARBA00022679"/>
    </source>
</evidence>
<dbReference type="InterPro" id="IPR000253">
    <property type="entry name" value="FHA_dom"/>
</dbReference>
<feature type="compositionally biased region" description="Low complexity" evidence="7">
    <location>
        <begin position="22"/>
        <end position="62"/>
    </location>
</feature>
<evidence type="ECO:0000256" key="7">
    <source>
        <dbReference type="SAM" id="MobiDB-lite"/>
    </source>
</evidence>
<evidence type="ECO:0008006" key="12">
    <source>
        <dbReference type="Google" id="ProtNLM"/>
    </source>
</evidence>
<keyword evidence="4" id="KW-0833">Ubl conjugation pathway</keyword>
<feature type="region of interest" description="Disordered" evidence="7">
    <location>
        <begin position="353"/>
        <end position="424"/>
    </location>
</feature>
<dbReference type="Pfam" id="PF00498">
    <property type="entry name" value="FHA"/>
    <property type="match status" value="1"/>
</dbReference>
<dbReference type="PANTHER" id="PTHR15067:SF7">
    <property type="entry name" value="E3 UBIQUITIN-PROTEIN LIGASE DMA1-RELATED"/>
    <property type="match status" value="1"/>
</dbReference>
<feature type="compositionally biased region" description="Acidic residues" evidence="7">
    <location>
        <begin position="353"/>
        <end position="370"/>
    </location>
</feature>
<dbReference type="GeneID" id="90036408"/>
<organism evidence="10 11">
    <name type="scientific">Myxozyma melibiosi</name>
    <dbReference type="NCBI Taxonomy" id="54550"/>
    <lineage>
        <taxon>Eukaryota</taxon>
        <taxon>Fungi</taxon>
        <taxon>Dikarya</taxon>
        <taxon>Ascomycota</taxon>
        <taxon>Saccharomycotina</taxon>
        <taxon>Lipomycetes</taxon>
        <taxon>Lipomycetales</taxon>
        <taxon>Lipomycetaceae</taxon>
        <taxon>Myxozyma</taxon>
    </lineage>
</organism>
<feature type="compositionally biased region" description="Low complexity" evidence="7">
    <location>
        <begin position="90"/>
        <end position="114"/>
    </location>
</feature>
<reference evidence="10 11" key="1">
    <citation type="submission" date="2024-03" db="EMBL/GenBank/DDBJ databases">
        <title>Genome-scale model development and genomic sequencing of the oleaginous clade Lipomyces.</title>
        <authorList>
            <consortium name="Lawrence Berkeley National Laboratory"/>
            <person name="Czajka J.J."/>
            <person name="Han Y."/>
            <person name="Kim J."/>
            <person name="Mondo S.J."/>
            <person name="Hofstad B.A."/>
            <person name="Robles A."/>
            <person name="Haridas S."/>
            <person name="Riley R."/>
            <person name="LaButti K."/>
            <person name="Pangilinan J."/>
            <person name="Andreopoulos W."/>
            <person name="Lipzen A."/>
            <person name="Yan J."/>
            <person name="Wang M."/>
            <person name="Ng V."/>
            <person name="Grigoriev I.V."/>
            <person name="Spatafora J.W."/>
            <person name="Magnuson J.K."/>
            <person name="Baker S.E."/>
            <person name="Pomraning K.R."/>
        </authorList>
    </citation>
    <scope>NUCLEOTIDE SEQUENCE [LARGE SCALE GENOMIC DNA]</scope>
    <source>
        <strain evidence="10 11">Phaff 52-87</strain>
    </source>
</reference>
<keyword evidence="2" id="KW-0479">Metal-binding</keyword>
<dbReference type="InterPro" id="IPR008984">
    <property type="entry name" value="SMAD_FHA_dom_sf"/>
</dbReference>
<dbReference type="Proteomes" id="UP001498771">
    <property type="component" value="Unassembled WGS sequence"/>
</dbReference>
<dbReference type="Gene3D" id="2.60.200.20">
    <property type="match status" value="1"/>
</dbReference>
<feature type="domain" description="RING-type" evidence="9">
    <location>
        <begin position="291"/>
        <end position="335"/>
    </location>
</feature>
<comment type="caution">
    <text evidence="10">The sequence shown here is derived from an EMBL/GenBank/DDBJ whole genome shotgun (WGS) entry which is preliminary data.</text>
</comment>
<dbReference type="EMBL" id="JBBJBU010000015">
    <property type="protein sequence ID" value="KAK7202838.1"/>
    <property type="molecule type" value="Genomic_DNA"/>
</dbReference>
<dbReference type="RefSeq" id="XP_064765871.1">
    <property type="nucleotide sequence ID" value="XM_064910896.1"/>
</dbReference>
<evidence type="ECO:0000256" key="4">
    <source>
        <dbReference type="ARBA" id="ARBA00022786"/>
    </source>
</evidence>
<dbReference type="PROSITE" id="PS50006">
    <property type="entry name" value="FHA_DOMAIN"/>
    <property type="match status" value="1"/>
</dbReference>
<gene>
    <name evidence="10" type="ORF">BZA70DRAFT_261231</name>
</gene>
<keyword evidence="11" id="KW-1185">Reference proteome</keyword>
<keyword evidence="5" id="KW-0862">Zinc</keyword>
<keyword evidence="3 6" id="KW-0863">Zinc-finger</keyword>
<evidence type="ECO:0000256" key="2">
    <source>
        <dbReference type="ARBA" id="ARBA00022723"/>
    </source>
</evidence>